<comment type="caution">
    <text evidence="2">The sequence shown here is derived from an EMBL/GenBank/DDBJ whole genome shotgun (WGS) entry which is preliminary data.</text>
</comment>
<evidence type="ECO:0000313" key="3">
    <source>
        <dbReference type="Proteomes" id="UP001140094"/>
    </source>
</evidence>
<reference evidence="2" key="1">
    <citation type="submission" date="2022-07" db="EMBL/GenBank/DDBJ databases">
        <title>Phylogenomic reconstructions and comparative analyses of Kickxellomycotina fungi.</title>
        <authorList>
            <person name="Reynolds N.K."/>
            <person name="Stajich J.E."/>
            <person name="Barry K."/>
            <person name="Grigoriev I.V."/>
            <person name="Crous P."/>
            <person name="Smith M.E."/>
        </authorList>
    </citation>
    <scope>NUCLEOTIDE SEQUENCE</scope>
    <source>
        <strain evidence="2">NRRL 1565</strain>
    </source>
</reference>
<sequence>MEGPFGPARLLLTASPKVAPSTTFSTGIQPTTQAAQEIHTTLVDARQQSLTDTQQQQHWRRRSSSHTVVGADQTAQSLASSLESARTLPPQPEDGLQTMFGVDPAAGAAEVGGELELARPLEPWDMGLDPSLFWISSNYGGWGQHNGVGAAMGQQGLDFMSPANASGGGGGGHTKQQQQQSHKQSPDISGRLSTSEIVFDTRFIDARSSTGTQQQQQQAADTRNAHNGAAAAAAAAQTFDLEHLFLSPNSLLPHWPDESEAIAQSSRPPNQQQNNGQK</sequence>
<protein>
    <submittedName>
        <fullName evidence="2">Uncharacterized protein</fullName>
    </submittedName>
</protein>
<proteinExistence type="predicted"/>
<name>A0A9W8HVT6_9FUNG</name>
<dbReference type="Proteomes" id="UP001140094">
    <property type="component" value="Unassembled WGS sequence"/>
</dbReference>
<feature type="non-terminal residue" evidence="2">
    <location>
        <position position="278"/>
    </location>
</feature>
<evidence type="ECO:0000313" key="2">
    <source>
        <dbReference type="EMBL" id="KAJ2793640.1"/>
    </source>
</evidence>
<feature type="compositionally biased region" description="Low complexity" evidence="1">
    <location>
        <begin position="174"/>
        <end position="183"/>
    </location>
</feature>
<dbReference type="EMBL" id="JANBUO010002825">
    <property type="protein sequence ID" value="KAJ2793640.1"/>
    <property type="molecule type" value="Genomic_DNA"/>
</dbReference>
<dbReference type="OrthoDB" id="5574225at2759"/>
<keyword evidence="3" id="KW-1185">Reference proteome</keyword>
<feature type="region of interest" description="Disordered" evidence="1">
    <location>
        <begin position="157"/>
        <end position="192"/>
    </location>
</feature>
<feature type="region of interest" description="Disordered" evidence="1">
    <location>
        <begin position="207"/>
        <end position="231"/>
    </location>
</feature>
<feature type="region of interest" description="Disordered" evidence="1">
    <location>
        <begin position="248"/>
        <end position="278"/>
    </location>
</feature>
<dbReference type="AlphaFoldDB" id="A0A9W8HVT6"/>
<accession>A0A9W8HVT6</accession>
<gene>
    <name evidence="2" type="ORF">H4R20_006483</name>
</gene>
<feature type="compositionally biased region" description="Low complexity" evidence="1">
    <location>
        <begin position="47"/>
        <end position="57"/>
    </location>
</feature>
<evidence type="ECO:0000256" key="1">
    <source>
        <dbReference type="SAM" id="MobiDB-lite"/>
    </source>
</evidence>
<organism evidence="2 3">
    <name type="scientific">Coemansia guatemalensis</name>
    <dbReference type="NCBI Taxonomy" id="2761395"/>
    <lineage>
        <taxon>Eukaryota</taxon>
        <taxon>Fungi</taxon>
        <taxon>Fungi incertae sedis</taxon>
        <taxon>Zoopagomycota</taxon>
        <taxon>Kickxellomycotina</taxon>
        <taxon>Kickxellomycetes</taxon>
        <taxon>Kickxellales</taxon>
        <taxon>Kickxellaceae</taxon>
        <taxon>Coemansia</taxon>
    </lineage>
</organism>
<feature type="region of interest" description="Disordered" evidence="1">
    <location>
        <begin position="47"/>
        <end position="70"/>
    </location>
</feature>